<organism evidence="6 7">
    <name type="scientific">Kitasatospora xanthocidica</name>
    <dbReference type="NCBI Taxonomy" id="83382"/>
    <lineage>
        <taxon>Bacteria</taxon>
        <taxon>Bacillati</taxon>
        <taxon>Actinomycetota</taxon>
        <taxon>Actinomycetes</taxon>
        <taxon>Kitasatosporales</taxon>
        <taxon>Streptomycetaceae</taxon>
        <taxon>Kitasatospora</taxon>
    </lineage>
</organism>
<dbReference type="GO" id="GO:0006355">
    <property type="term" value="P:regulation of DNA-templated transcription"/>
    <property type="evidence" value="ECO:0007669"/>
    <property type="project" value="InterPro"/>
</dbReference>
<evidence type="ECO:0000313" key="6">
    <source>
        <dbReference type="EMBL" id="RGD62021.1"/>
    </source>
</evidence>
<dbReference type="AlphaFoldDB" id="A0A373A1T3"/>
<keyword evidence="1" id="KW-0805">Transcription regulation</keyword>
<dbReference type="PANTHER" id="PTHR44688:SF16">
    <property type="entry name" value="DNA-BINDING TRANSCRIPTIONAL ACTIVATOR DEVR_DOSR"/>
    <property type="match status" value="1"/>
</dbReference>
<evidence type="ECO:0000256" key="4">
    <source>
        <dbReference type="SAM" id="MobiDB-lite"/>
    </source>
</evidence>
<evidence type="ECO:0000256" key="3">
    <source>
        <dbReference type="ARBA" id="ARBA00023163"/>
    </source>
</evidence>
<keyword evidence="2" id="KW-0238">DNA-binding</keyword>
<dbReference type="Gene3D" id="1.10.10.10">
    <property type="entry name" value="Winged helix-like DNA-binding domain superfamily/Winged helix DNA-binding domain"/>
    <property type="match status" value="1"/>
</dbReference>
<proteinExistence type="predicted"/>
<feature type="region of interest" description="Disordered" evidence="4">
    <location>
        <begin position="1"/>
        <end position="23"/>
    </location>
</feature>
<gene>
    <name evidence="6" type="ORF">DR950_33600</name>
</gene>
<name>A0A373A1T3_9ACTN</name>
<dbReference type="InterPro" id="IPR036388">
    <property type="entry name" value="WH-like_DNA-bd_sf"/>
</dbReference>
<dbReference type="EMBL" id="QVIG01000001">
    <property type="protein sequence ID" value="RGD62021.1"/>
    <property type="molecule type" value="Genomic_DNA"/>
</dbReference>
<keyword evidence="3" id="KW-0804">Transcription</keyword>
<evidence type="ECO:0000313" key="7">
    <source>
        <dbReference type="Proteomes" id="UP000263377"/>
    </source>
</evidence>
<dbReference type="InterPro" id="IPR000792">
    <property type="entry name" value="Tscrpt_reg_LuxR_C"/>
</dbReference>
<dbReference type="Proteomes" id="UP000263377">
    <property type="component" value="Unassembled WGS sequence"/>
</dbReference>
<feature type="domain" description="HTH luxR-type" evidence="5">
    <location>
        <begin position="33"/>
        <end position="98"/>
    </location>
</feature>
<dbReference type="SUPFAM" id="SSF46894">
    <property type="entry name" value="C-terminal effector domain of the bipartite response regulators"/>
    <property type="match status" value="1"/>
</dbReference>
<sequence>MRRTTSAEVVQMPPRAPAPDHRVPVVGEPRVRRCGHYTDLTPQEREVMALVAADLSGVQIAARTDVSEHAVRRRLAALRQKLGAATTPQMIDIGCRTGLLVPRRATLKREITDTVLTSFQALADGTTRTQIARSRNFSKHAVARHLAIVRSRMRVSWNPAAVYRLHGVTPPVLNTTAVPCPLCAARGTS</sequence>
<dbReference type="SMART" id="SM00421">
    <property type="entry name" value="HTH_LUXR"/>
    <property type="match status" value="1"/>
</dbReference>
<comment type="caution">
    <text evidence="6">The sequence shown here is derived from an EMBL/GenBank/DDBJ whole genome shotgun (WGS) entry which is preliminary data.</text>
</comment>
<dbReference type="InterPro" id="IPR016032">
    <property type="entry name" value="Sig_transdc_resp-reg_C-effctor"/>
</dbReference>
<dbReference type="GO" id="GO:0003677">
    <property type="term" value="F:DNA binding"/>
    <property type="evidence" value="ECO:0007669"/>
    <property type="project" value="UniProtKB-KW"/>
</dbReference>
<keyword evidence="7" id="KW-1185">Reference proteome</keyword>
<dbReference type="Pfam" id="PF00196">
    <property type="entry name" value="GerE"/>
    <property type="match status" value="1"/>
</dbReference>
<dbReference type="PROSITE" id="PS50043">
    <property type="entry name" value="HTH_LUXR_2"/>
    <property type="match status" value="1"/>
</dbReference>
<evidence type="ECO:0000256" key="1">
    <source>
        <dbReference type="ARBA" id="ARBA00023015"/>
    </source>
</evidence>
<accession>A0A373A1T3</accession>
<dbReference type="CDD" id="cd06170">
    <property type="entry name" value="LuxR_C_like"/>
    <property type="match status" value="1"/>
</dbReference>
<evidence type="ECO:0000256" key="2">
    <source>
        <dbReference type="ARBA" id="ARBA00023125"/>
    </source>
</evidence>
<reference evidence="6 7" key="1">
    <citation type="submission" date="2018-08" db="EMBL/GenBank/DDBJ databases">
        <title>Diversity &amp; Physiological Properties of Lignin-Decomposing Actinobacteria from Soil.</title>
        <authorList>
            <person name="Roh S.G."/>
            <person name="Kim S.B."/>
        </authorList>
    </citation>
    <scope>NUCLEOTIDE SEQUENCE [LARGE SCALE GENOMIC DNA]</scope>
    <source>
        <strain evidence="6 7">MMS17-GH009</strain>
    </source>
</reference>
<dbReference type="PANTHER" id="PTHR44688">
    <property type="entry name" value="DNA-BINDING TRANSCRIPTIONAL ACTIVATOR DEVR_DOSR"/>
    <property type="match status" value="1"/>
</dbReference>
<protein>
    <submittedName>
        <fullName evidence="6">LuxR family transcriptional regulator</fullName>
    </submittedName>
</protein>
<evidence type="ECO:0000259" key="5">
    <source>
        <dbReference type="PROSITE" id="PS50043"/>
    </source>
</evidence>